<evidence type="ECO:0000256" key="3">
    <source>
        <dbReference type="ARBA" id="ARBA00022679"/>
    </source>
</evidence>
<dbReference type="InterPro" id="IPR050406">
    <property type="entry name" value="FGGY_Carb_Kinase"/>
</dbReference>
<keyword evidence="2 8" id="KW-0859">Xylose metabolism</keyword>
<dbReference type="SUPFAM" id="SSF53067">
    <property type="entry name" value="Actin-like ATPase domain"/>
    <property type="match status" value="2"/>
</dbReference>
<evidence type="ECO:0000256" key="6">
    <source>
        <dbReference type="ARBA" id="ARBA00022840"/>
    </source>
</evidence>
<feature type="active site" description="Proton acceptor" evidence="8">
    <location>
        <position position="239"/>
    </location>
</feature>
<dbReference type="PROSITE" id="PS00445">
    <property type="entry name" value="FGGY_KINASES_2"/>
    <property type="match status" value="1"/>
</dbReference>
<evidence type="ECO:0000256" key="8">
    <source>
        <dbReference type="HAMAP-Rule" id="MF_02220"/>
    </source>
</evidence>
<evidence type="ECO:0000256" key="5">
    <source>
        <dbReference type="ARBA" id="ARBA00022777"/>
    </source>
</evidence>
<organism evidence="13 14">
    <name type="scientific">Fundicoccus culcitae</name>
    <dbReference type="NCBI Taxonomy" id="2969821"/>
    <lineage>
        <taxon>Bacteria</taxon>
        <taxon>Bacillati</taxon>
        <taxon>Bacillota</taxon>
        <taxon>Bacilli</taxon>
        <taxon>Lactobacillales</taxon>
        <taxon>Aerococcaceae</taxon>
        <taxon>Fundicoccus</taxon>
    </lineage>
</organism>
<evidence type="ECO:0000313" key="14">
    <source>
        <dbReference type="Proteomes" id="UP001315967"/>
    </source>
</evidence>
<dbReference type="PANTHER" id="PTHR43095:SF5">
    <property type="entry name" value="XYLULOSE KINASE"/>
    <property type="match status" value="1"/>
</dbReference>
<dbReference type="InterPro" id="IPR018484">
    <property type="entry name" value="FGGY_N"/>
</dbReference>
<evidence type="ECO:0000256" key="1">
    <source>
        <dbReference type="ARBA" id="ARBA00009156"/>
    </source>
</evidence>
<evidence type="ECO:0000259" key="11">
    <source>
        <dbReference type="Pfam" id="PF00370"/>
    </source>
</evidence>
<evidence type="ECO:0000256" key="4">
    <source>
        <dbReference type="ARBA" id="ARBA00022741"/>
    </source>
</evidence>
<evidence type="ECO:0000256" key="9">
    <source>
        <dbReference type="RuleBase" id="RU003733"/>
    </source>
</evidence>
<proteinExistence type="inferred from homology"/>
<feature type="domain" description="Carbohydrate kinase FGGY N-terminal" evidence="11">
    <location>
        <begin position="3"/>
        <end position="246"/>
    </location>
</feature>
<dbReference type="InterPro" id="IPR018485">
    <property type="entry name" value="FGGY_C"/>
</dbReference>
<dbReference type="InterPro" id="IPR043129">
    <property type="entry name" value="ATPase_NBD"/>
</dbReference>
<dbReference type="EMBL" id="CP102453">
    <property type="protein sequence ID" value="UUX35366.1"/>
    <property type="molecule type" value="Genomic_DNA"/>
</dbReference>
<feature type="domain" description="Carbohydrate kinase FGGY C-terminal" evidence="12">
    <location>
        <begin position="256"/>
        <end position="440"/>
    </location>
</feature>
<comment type="function">
    <text evidence="8">Catalyzes the phosphorylation of D-xylulose to D-xylulose 5-phosphate.</text>
</comment>
<accession>A0ABY5P9D3</accession>
<keyword evidence="5 8" id="KW-0418">Kinase</keyword>
<dbReference type="PROSITE" id="PS00933">
    <property type="entry name" value="FGGY_KINASES_1"/>
    <property type="match status" value="1"/>
</dbReference>
<keyword evidence="14" id="KW-1185">Reference proteome</keyword>
<dbReference type="InterPro" id="IPR000577">
    <property type="entry name" value="Carb_kinase_FGGY"/>
</dbReference>
<dbReference type="NCBIfam" id="TIGR01312">
    <property type="entry name" value="XylB"/>
    <property type="match status" value="1"/>
</dbReference>
<dbReference type="CDD" id="cd07808">
    <property type="entry name" value="ASKHA_NBD_FGGY_EcXK-like"/>
    <property type="match status" value="1"/>
</dbReference>
<dbReference type="GO" id="GO:0004856">
    <property type="term" value="F:D-xylulokinase activity"/>
    <property type="evidence" value="ECO:0007669"/>
    <property type="project" value="UniProtKB-EC"/>
</dbReference>
<keyword evidence="3 8" id="KW-0808">Transferase</keyword>
<dbReference type="InterPro" id="IPR006000">
    <property type="entry name" value="Xylulokinase"/>
</dbReference>
<feature type="binding site" evidence="8">
    <location>
        <begin position="81"/>
        <end position="82"/>
    </location>
    <ligand>
        <name>substrate</name>
    </ligand>
</feature>
<keyword evidence="4 8" id="KW-0547">Nucleotide-binding</keyword>
<dbReference type="RefSeq" id="WP_313794854.1">
    <property type="nucleotide sequence ID" value="NZ_CP102453.1"/>
</dbReference>
<dbReference type="HAMAP" id="MF_02220">
    <property type="entry name" value="XylB"/>
    <property type="match status" value="1"/>
</dbReference>
<comment type="catalytic activity">
    <reaction evidence="8 10">
        <text>D-xylulose + ATP = D-xylulose 5-phosphate + ADP + H(+)</text>
        <dbReference type="Rhea" id="RHEA:10964"/>
        <dbReference type="ChEBI" id="CHEBI:15378"/>
        <dbReference type="ChEBI" id="CHEBI:17140"/>
        <dbReference type="ChEBI" id="CHEBI:30616"/>
        <dbReference type="ChEBI" id="CHEBI:57737"/>
        <dbReference type="ChEBI" id="CHEBI:456216"/>
        <dbReference type="EC" id="2.7.1.17"/>
    </reaction>
</comment>
<dbReference type="Pfam" id="PF00370">
    <property type="entry name" value="FGGY_N"/>
    <property type="match status" value="1"/>
</dbReference>
<evidence type="ECO:0000256" key="2">
    <source>
        <dbReference type="ARBA" id="ARBA00022629"/>
    </source>
</evidence>
<keyword evidence="6 8" id="KW-0067">ATP-binding</keyword>
<evidence type="ECO:0000259" key="12">
    <source>
        <dbReference type="Pfam" id="PF02782"/>
    </source>
</evidence>
<feature type="site" description="Important for activity" evidence="8">
    <location>
        <position position="8"/>
    </location>
</feature>
<name>A0ABY5P9D3_9LACT</name>
<sequence length="497" mass="54531">MSYVLGIDLGTSSLKGLLMNQQGEIVATASSNYDLHHPAPGFSEQNPEDWYTACVAVMEKLNITVTDFKEQLEGISFSGQMHSLVLLDEDLNVLRPAILWNDVRTTAECEFIMSTYSNELYAITKNRALEGFTLPKVLWVQKHEPDIWQKVAHLLLPKDYLRLKLTGQLNMDYADAAGTLLFDINAKQWSQSILDQFQIPINILPTAVESIAYVGDLLADSVPNITFEKTVKVFAGGADNACAALGAGVMDETVGMSSIGTSGVFLAYEQNGQSDYQGKLHLFNHTIPNSYYSMGVTLAAGHSLSWFKETFAADLSFDELLEDIADVPIGSKGLLFTPYISGERTPHIDSTIRGSFIGIDASHSLKHFTRSVIEGITFSLKDVQMLMTEAANKSFEKIISVGGGAQNPTWLQIQADVFNAPVVALKSEQGPGLGAAMIATLGLGWFPSVEACVTQCVTYKNPVNPIPENVNKYQQIYAVYKTVYTNTKELSRQLSHL</sequence>
<dbReference type="PIRSF" id="PIRSF000538">
    <property type="entry name" value="GlpK"/>
    <property type="match status" value="1"/>
</dbReference>
<keyword evidence="7 8" id="KW-0119">Carbohydrate metabolism</keyword>
<protein>
    <recommendedName>
        <fullName evidence="8 10">Xylulose kinase</fullName>
        <shortName evidence="8 10">Xylulokinase</shortName>
        <ecNumber evidence="8 10">2.7.1.17</ecNumber>
    </recommendedName>
</protein>
<dbReference type="Pfam" id="PF02782">
    <property type="entry name" value="FGGY_C"/>
    <property type="match status" value="1"/>
</dbReference>
<dbReference type="InterPro" id="IPR018483">
    <property type="entry name" value="Carb_kinase_FGGY_CS"/>
</dbReference>
<evidence type="ECO:0000256" key="7">
    <source>
        <dbReference type="ARBA" id="ARBA00023277"/>
    </source>
</evidence>
<gene>
    <name evidence="8 10 13" type="primary">xylB</name>
    <name evidence="13" type="ORF">NRE15_06895</name>
</gene>
<dbReference type="Gene3D" id="3.30.420.40">
    <property type="match status" value="2"/>
</dbReference>
<reference evidence="13 14" key="1">
    <citation type="submission" date="2022-08" db="EMBL/GenBank/DDBJ databases">
        <title>Aerococcaceae sp. nov isolated from spoiled eye mask.</title>
        <authorList>
            <person name="Zhou G."/>
            <person name="Xie X.-B."/>
            <person name="Shi Q.-S."/>
            <person name="Wang Y.-S."/>
            <person name="Wen X."/>
            <person name="Peng H."/>
            <person name="Yang X.-J."/>
            <person name="Tao H.-B."/>
            <person name="Huang X.-M."/>
        </authorList>
    </citation>
    <scope>NUCLEOTIDE SEQUENCE [LARGE SCALE GENOMIC DNA]</scope>
    <source>
        <strain evidence="14">DM20194951</strain>
    </source>
</reference>
<evidence type="ECO:0000313" key="13">
    <source>
        <dbReference type="EMBL" id="UUX35366.1"/>
    </source>
</evidence>
<dbReference type="PANTHER" id="PTHR43095">
    <property type="entry name" value="SUGAR KINASE"/>
    <property type="match status" value="1"/>
</dbReference>
<comment type="similarity">
    <text evidence="1 8 9">Belongs to the FGGY kinase family.</text>
</comment>
<dbReference type="EC" id="2.7.1.17" evidence="8 10"/>
<evidence type="ECO:0000256" key="10">
    <source>
        <dbReference type="RuleBase" id="RU364073"/>
    </source>
</evidence>
<dbReference type="Proteomes" id="UP001315967">
    <property type="component" value="Chromosome"/>
</dbReference>